<dbReference type="RefSeq" id="WP_088875113.1">
    <property type="nucleotide sequence ID" value="NZ_CP022112.1"/>
</dbReference>
<dbReference type="PANTHER" id="PTHR45947">
    <property type="entry name" value="SULFOQUINOVOSYL TRANSFERASE SQD2"/>
    <property type="match status" value="1"/>
</dbReference>
<dbReference type="SUPFAM" id="SSF53756">
    <property type="entry name" value="UDP-Glycosyltransferase/glycogen phosphorylase"/>
    <property type="match status" value="1"/>
</dbReference>
<dbReference type="PANTHER" id="PTHR45947:SF3">
    <property type="entry name" value="SULFOQUINOVOSYL TRANSFERASE SQD2"/>
    <property type="match status" value="1"/>
</dbReference>
<keyword evidence="4" id="KW-1185">Reference proteome</keyword>
<dbReference type="AlphaFoldDB" id="A0A248K2Q7"/>
<evidence type="ECO:0000259" key="2">
    <source>
        <dbReference type="Pfam" id="PF13439"/>
    </source>
</evidence>
<evidence type="ECO:0008006" key="5">
    <source>
        <dbReference type="Google" id="ProtNLM"/>
    </source>
</evidence>
<dbReference type="KEGG" id="nao:Y958_28065"/>
<protein>
    <recommendedName>
        <fullName evidence="5">Glycosyl transferase family 1</fullName>
    </recommendedName>
</protein>
<proteinExistence type="predicted"/>
<dbReference type="InterPro" id="IPR050194">
    <property type="entry name" value="Glycosyltransferase_grp1"/>
</dbReference>
<gene>
    <name evidence="3" type="ORF">Y958_28065</name>
</gene>
<dbReference type="CDD" id="cd03801">
    <property type="entry name" value="GT4_PimA-like"/>
    <property type="match status" value="1"/>
</dbReference>
<dbReference type="GO" id="GO:0016757">
    <property type="term" value="F:glycosyltransferase activity"/>
    <property type="evidence" value="ECO:0007669"/>
    <property type="project" value="InterPro"/>
</dbReference>
<dbReference type="InterPro" id="IPR028098">
    <property type="entry name" value="Glyco_trans_4-like_N"/>
</dbReference>
<dbReference type="Proteomes" id="UP000197153">
    <property type="component" value="Chromosome 3"/>
</dbReference>
<feature type="domain" description="Glycosyltransferase subfamily 4-like N-terminal" evidence="2">
    <location>
        <begin position="15"/>
        <end position="224"/>
    </location>
</feature>
<evidence type="ECO:0000313" key="3">
    <source>
        <dbReference type="EMBL" id="ASG24704.1"/>
    </source>
</evidence>
<dbReference type="Pfam" id="PF13439">
    <property type="entry name" value="Glyco_transf_4"/>
    <property type="match status" value="1"/>
</dbReference>
<dbReference type="Gene3D" id="3.40.50.2000">
    <property type="entry name" value="Glycogen Phosphorylase B"/>
    <property type="match status" value="2"/>
</dbReference>
<evidence type="ECO:0000313" key="4">
    <source>
        <dbReference type="Proteomes" id="UP000197153"/>
    </source>
</evidence>
<sequence>MKILFLSNLYPPNVVGGYERLCADVAGAFVQREHEVAVLTSTYGGKVQDYAGQTVHRSLTLLANADDIYSPFSADEAERARINAANVAILHATVAAEKPDVIFAWNLFFFDLSLLRALEGVGCRVVLMLTDNWLIAALDGDYIGRFFTEHVFGDKPFMPPAQPAAVTGWRRLLPSWIRAPAAPVVTPRFPLAEDAIFGAAFMRDLYADAGISFRSHKVIHNGVRIADMPSSAFRDRRQFCDPGTVRLLFAGRLVDLKGVHTALEALAHLRRTEPDRQFHLTIVGDGQDRAYSERLKSLIADLDVAPAITFQEPVREDTLFRLFNEHDIYLFPSLYEPFSLTLIHALACGIPTVASAVGGNVEIVTDRESGILFRKGDAQDMGAGIMALVGDPELRHRVSARARTFARGFTFERMVTEMERYLI</sequence>
<evidence type="ECO:0000259" key="1">
    <source>
        <dbReference type="Pfam" id="PF00534"/>
    </source>
</evidence>
<accession>A0A248K2Q7</accession>
<name>A0A248K2Q7_9PROT</name>
<dbReference type="InterPro" id="IPR001296">
    <property type="entry name" value="Glyco_trans_1"/>
</dbReference>
<dbReference type="Pfam" id="PF00534">
    <property type="entry name" value="Glycos_transf_1"/>
    <property type="match status" value="1"/>
</dbReference>
<reference evidence="3 4" key="1">
    <citation type="submission" date="2017-06" db="EMBL/GenBank/DDBJ databases">
        <title>Complete genome sequence of Nitrospirillum amazonense strain CBAmC, an endophytic nitrogen-fixing and plant growth-promoting bacterium, isolated from sugarcane.</title>
        <authorList>
            <person name="Schwab S."/>
            <person name="dos Santos Teixeira K.R."/>
            <person name="Simoes Araujo J.L."/>
            <person name="Soares Vidal M."/>
            <person name="Borges de Freitas H.R."/>
            <person name="Rivello Crivelaro A.L."/>
            <person name="Bueno de Camargo Nunes A."/>
            <person name="dos Santos C.M."/>
            <person name="Palmeira da Silva Rosa D."/>
            <person name="da Silva Padilha D."/>
            <person name="da Silva E."/>
            <person name="Araujo Terra L."/>
            <person name="Soares Mendes V."/>
            <person name="Farinelli L."/>
            <person name="Magalhaes Cruz L."/>
            <person name="Baldani J.I."/>
        </authorList>
    </citation>
    <scope>NUCLEOTIDE SEQUENCE [LARGE SCALE GENOMIC DNA]</scope>
    <source>
        <strain evidence="3 4">CBAmC</strain>
    </source>
</reference>
<dbReference type="EMBL" id="CP022112">
    <property type="protein sequence ID" value="ASG24704.1"/>
    <property type="molecule type" value="Genomic_DNA"/>
</dbReference>
<feature type="domain" description="Glycosyl transferase family 1" evidence="1">
    <location>
        <begin position="246"/>
        <end position="404"/>
    </location>
</feature>
<organism evidence="3 4">
    <name type="scientific">Nitrospirillum viridazoti CBAmc</name>
    <dbReference type="NCBI Taxonomy" id="1441467"/>
    <lineage>
        <taxon>Bacteria</taxon>
        <taxon>Pseudomonadati</taxon>
        <taxon>Pseudomonadota</taxon>
        <taxon>Alphaproteobacteria</taxon>
        <taxon>Rhodospirillales</taxon>
        <taxon>Azospirillaceae</taxon>
        <taxon>Nitrospirillum</taxon>
        <taxon>Nitrospirillum viridazoti</taxon>
    </lineage>
</organism>